<proteinExistence type="predicted"/>
<dbReference type="Gene3D" id="3.30.30.10">
    <property type="entry name" value="Knottin, scorpion toxin-like"/>
    <property type="match status" value="1"/>
</dbReference>
<comment type="caution">
    <text evidence="3">The sequence shown here is derived from an EMBL/GenBank/DDBJ whole genome shotgun (WGS) entry which is preliminary data.</text>
</comment>
<name>A0A8X6T012_NEPPI</name>
<dbReference type="GO" id="GO:0005576">
    <property type="term" value="C:extracellular region"/>
    <property type="evidence" value="ECO:0007669"/>
    <property type="project" value="UniProtKB-SubCell"/>
</dbReference>
<dbReference type="OrthoDB" id="7205626at2759"/>
<evidence type="ECO:0000313" key="3">
    <source>
        <dbReference type="EMBL" id="GFS71504.1"/>
    </source>
</evidence>
<gene>
    <name evidence="3" type="ORF">NPIL_542181</name>
</gene>
<reference evidence="3" key="1">
    <citation type="submission" date="2020-08" db="EMBL/GenBank/DDBJ databases">
        <title>Multicomponent nature underlies the extraordinary mechanical properties of spider dragline silk.</title>
        <authorList>
            <person name="Kono N."/>
            <person name="Nakamura H."/>
            <person name="Mori M."/>
            <person name="Yoshida Y."/>
            <person name="Ohtoshi R."/>
            <person name="Malay A.D."/>
            <person name="Moran D.A.P."/>
            <person name="Tomita M."/>
            <person name="Numata K."/>
            <person name="Arakawa K."/>
        </authorList>
    </citation>
    <scope>NUCLEOTIDE SEQUENCE</scope>
</reference>
<protein>
    <submittedName>
        <fullName evidence="3">Uncharacterized protein</fullName>
    </submittedName>
</protein>
<keyword evidence="2" id="KW-0964">Secreted</keyword>
<keyword evidence="4" id="KW-1185">Reference proteome</keyword>
<dbReference type="AlphaFoldDB" id="A0A8X6T012"/>
<dbReference type="Proteomes" id="UP000887013">
    <property type="component" value="Unassembled WGS sequence"/>
</dbReference>
<evidence type="ECO:0000256" key="1">
    <source>
        <dbReference type="ARBA" id="ARBA00004613"/>
    </source>
</evidence>
<dbReference type="EMBL" id="BMAW01095727">
    <property type="protein sequence ID" value="GFS71504.1"/>
    <property type="molecule type" value="Genomic_DNA"/>
</dbReference>
<evidence type="ECO:0000256" key="2">
    <source>
        <dbReference type="ARBA" id="ARBA00022525"/>
    </source>
</evidence>
<sequence length="101" mass="11345">MLSLDTQQVARHSTVYIELYRNSTCKFEFISQSALTTPRRSFESIFQASVAQEYLYDLGHVDGEVDIIEDRGCRDGACNIVCRILKRKGGSCVAGSCKCKR</sequence>
<evidence type="ECO:0000313" key="4">
    <source>
        <dbReference type="Proteomes" id="UP000887013"/>
    </source>
</evidence>
<dbReference type="InterPro" id="IPR036574">
    <property type="entry name" value="Scorpion_toxin-like_sf"/>
</dbReference>
<accession>A0A8X6T012</accession>
<organism evidence="3 4">
    <name type="scientific">Nephila pilipes</name>
    <name type="common">Giant wood spider</name>
    <name type="synonym">Nephila maculata</name>
    <dbReference type="NCBI Taxonomy" id="299642"/>
    <lineage>
        <taxon>Eukaryota</taxon>
        <taxon>Metazoa</taxon>
        <taxon>Ecdysozoa</taxon>
        <taxon>Arthropoda</taxon>
        <taxon>Chelicerata</taxon>
        <taxon>Arachnida</taxon>
        <taxon>Araneae</taxon>
        <taxon>Araneomorphae</taxon>
        <taxon>Entelegynae</taxon>
        <taxon>Araneoidea</taxon>
        <taxon>Nephilidae</taxon>
        <taxon>Nephila</taxon>
    </lineage>
</organism>
<comment type="subcellular location">
    <subcellularLocation>
        <location evidence="1">Secreted</location>
    </subcellularLocation>
</comment>